<reference evidence="4" key="1">
    <citation type="submission" date="2015-12" db="EMBL/GenBank/DDBJ databases">
        <title>Complete genome sequences of two moderately thermophilic Paenibacillus species.</title>
        <authorList>
            <person name="Butler R.III."/>
            <person name="Wang J."/>
            <person name="Stark B.C."/>
            <person name="Pombert J.-F."/>
        </authorList>
    </citation>
    <scope>NUCLEOTIDE SEQUENCE [LARGE SCALE GENOMIC DNA]</scope>
    <source>
        <strain evidence="4">32O-Y</strain>
    </source>
</reference>
<dbReference type="AlphaFoldDB" id="A0A0U2ULC9"/>
<keyword evidence="4" id="KW-1185">Reference proteome</keyword>
<feature type="signal peptide" evidence="2">
    <location>
        <begin position="1"/>
        <end position="22"/>
    </location>
</feature>
<dbReference type="PATRIC" id="fig|162209.4.peg.2531"/>
<reference evidence="3 4" key="2">
    <citation type="journal article" date="2016" name="Genome Announc.">
        <title>Complete Genome Sequences of Two Interactive Moderate Thermophiles, Paenibacillus napthalenovorans 32O-Y and Paenibacillus sp. 32O-W.</title>
        <authorList>
            <person name="Butler R.R.III."/>
            <person name="Wang J."/>
            <person name="Stark B.C."/>
            <person name="Pombert J.F."/>
        </authorList>
    </citation>
    <scope>NUCLEOTIDE SEQUENCE [LARGE SCALE GENOMIC DNA]</scope>
    <source>
        <strain evidence="3 4">32O-Y</strain>
    </source>
</reference>
<name>A0A0U2ULC9_9BACL</name>
<evidence type="ECO:0000313" key="4">
    <source>
        <dbReference type="Proteomes" id="UP000061660"/>
    </source>
</evidence>
<keyword evidence="2" id="KW-0732">Signal</keyword>
<organism evidence="3 4">
    <name type="scientific">Paenibacillus naphthalenovorans</name>
    <dbReference type="NCBI Taxonomy" id="162209"/>
    <lineage>
        <taxon>Bacteria</taxon>
        <taxon>Bacillati</taxon>
        <taxon>Bacillota</taxon>
        <taxon>Bacilli</taxon>
        <taxon>Bacillales</taxon>
        <taxon>Paenibacillaceae</taxon>
        <taxon>Paenibacillus</taxon>
    </lineage>
</organism>
<evidence type="ECO:0000256" key="2">
    <source>
        <dbReference type="SAM" id="SignalP"/>
    </source>
</evidence>
<feature type="chain" id="PRO_5043904408" evidence="2">
    <location>
        <begin position="23"/>
        <end position="166"/>
    </location>
</feature>
<dbReference type="InterPro" id="IPR014247">
    <property type="entry name" value="Spore_lipoprot_YhcN/YlaJ"/>
</dbReference>
<keyword evidence="3" id="KW-0449">Lipoprotein</keyword>
<dbReference type="OrthoDB" id="1707228at2"/>
<dbReference type="GO" id="GO:0030435">
    <property type="term" value="P:sporulation resulting in formation of a cellular spore"/>
    <property type="evidence" value="ECO:0007669"/>
    <property type="project" value="InterPro"/>
</dbReference>
<gene>
    <name evidence="3" type="ORF">IJ22_23800</name>
</gene>
<dbReference type="Pfam" id="PF09580">
    <property type="entry name" value="Spore_YhcN_YlaJ"/>
    <property type="match status" value="1"/>
</dbReference>
<accession>A0A0U2ULC9</accession>
<dbReference type="Proteomes" id="UP000061660">
    <property type="component" value="Chromosome"/>
</dbReference>
<evidence type="ECO:0000313" key="3">
    <source>
        <dbReference type="EMBL" id="ALS22753.1"/>
    </source>
</evidence>
<dbReference type="PROSITE" id="PS51257">
    <property type="entry name" value="PROKAR_LIPOPROTEIN"/>
    <property type="match status" value="1"/>
</dbReference>
<dbReference type="NCBIfam" id="TIGR02898">
    <property type="entry name" value="spore_YhcN_YlaJ"/>
    <property type="match status" value="1"/>
</dbReference>
<dbReference type="STRING" id="162209.IJ22_23800"/>
<protein>
    <submittedName>
        <fullName evidence="3">Sporulation lipoprotein YhcN/YlaJ</fullName>
    </submittedName>
</protein>
<dbReference type="InterPro" id="IPR019076">
    <property type="entry name" value="Spore_lipoprot_YhcN/YlaJ-like"/>
</dbReference>
<dbReference type="EMBL" id="CP013652">
    <property type="protein sequence ID" value="ALS22753.1"/>
    <property type="molecule type" value="Genomic_DNA"/>
</dbReference>
<dbReference type="KEGG" id="pnp:IJ22_23800"/>
<feature type="compositionally biased region" description="Low complexity" evidence="1">
    <location>
        <begin position="35"/>
        <end position="46"/>
    </location>
</feature>
<dbReference type="RefSeq" id="WP_054817774.1">
    <property type="nucleotide sequence ID" value="NZ_CP013652.1"/>
</dbReference>
<feature type="region of interest" description="Disordered" evidence="1">
    <location>
        <begin position="35"/>
        <end position="55"/>
    </location>
</feature>
<evidence type="ECO:0000256" key="1">
    <source>
        <dbReference type="SAM" id="MobiDB-lite"/>
    </source>
</evidence>
<proteinExistence type="predicted"/>
<sequence length="166" mass="18199" precursor="true">MKIRNRLLSTSGIALCCLAMLAAGCANRPQAQNDRQQVQQQAAPSQETRPLSETEERVEVADKAAEKIVSEVPGVQSANVLVTRRNAYVAAVLKGGQTQVSQDVESQIAEKVRATDANIRNVYVSVNPDFVSRVNRYVDDVQAGRPISGFVQEFSEIVQRVFPNAR</sequence>